<dbReference type="Gene3D" id="3.40.50.140">
    <property type="match status" value="1"/>
</dbReference>
<evidence type="ECO:0000313" key="11">
    <source>
        <dbReference type="Proteomes" id="UP001152885"/>
    </source>
</evidence>
<dbReference type="GO" id="GO:0006281">
    <property type="term" value="P:DNA repair"/>
    <property type="evidence" value="ECO:0007669"/>
    <property type="project" value="TreeGrafter"/>
</dbReference>
<evidence type="ECO:0000256" key="5">
    <source>
        <dbReference type="ARBA" id="ARBA00023125"/>
    </source>
</evidence>
<dbReference type="AlphaFoldDB" id="A0A9W4TWC3"/>
<evidence type="ECO:0000259" key="9">
    <source>
        <dbReference type="PROSITE" id="PS52039"/>
    </source>
</evidence>
<dbReference type="FunFam" id="1.10.290.10:FF:000001">
    <property type="entry name" value="DNA topoisomerase"/>
    <property type="match status" value="1"/>
</dbReference>
<comment type="caution">
    <text evidence="10">The sequence shown here is derived from an EMBL/GenBank/DDBJ whole genome shotgun (WGS) entry which is preliminary data.</text>
</comment>
<feature type="domain" description="Toprim" evidence="8">
    <location>
        <begin position="2"/>
        <end position="145"/>
    </location>
</feature>
<keyword evidence="4 7" id="KW-0799">Topoisomerase</keyword>
<keyword evidence="5 7" id="KW-0238">DNA-binding</keyword>
<dbReference type="PROSITE" id="PS50880">
    <property type="entry name" value="TOPRIM"/>
    <property type="match status" value="1"/>
</dbReference>
<dbReference type="OrthoDB" id="430051at2759"/>
<dbReference type="Gene3D" id="1.10.290.10">
    <property type="entry name" value="Topoisomerase I, domain 4"/>
    <property type="match status" value="1"/>
</dbReference>
<reference evidence="10" key="1">
    <citation type="submission" date="2022-12" db="EMBL/GenBank/DDBJ databases">
        <authorList>
            <person name="Brejova B."/>
        </authorList>
    </citation>
    <scope>NUCLEOTIDE SEQUENCE</scope>
</reference>
<dbReference type="Pfam" id="PF01751">
    <property type="entry name" value="Toprim"/>
    <property type="match status" value="1"/>
</dbReference>
<comment type="catalytic activity">
    <reaction evidence="1 7">
        <text>ATP-independent breakage of single-stranded DNA, followed by passage and rejoining.</text>
        <dbReference type="EC" id="5.6.2.1"/>
    </reaction>
</comment>
<evidence type="ECO:0000256" key="3">
    <source>
        <dbReference type="ARBA" id="ARBA00012891"/>
    </source>
</evidence>
<organism evidence="10 11">
    <name type="scientific">Candida verbasci</name>
    <dbReference type="NCBI Taxonomy" id="1227364"/>
    <lineage>
        <taxon>Eukaryota</taxon>
        <taxon>Fungi</taxon>
        <taxon>Dikarya</taxon>
        <taxon>Ascomycota</taxon>
        <taxon>Saccharomycotina</taxon>
        <taxon>Pichiomycetes</taxon>
        <taxon>Debaryomycetaceae</taxon>
        <taxon>Candida/Lodderomyces clade</taxon>
        <taxon>Candida</taxon>
    </lineage>
</organism>
<dbReference type="InterPro" id="IPR013826">
    <property type="entry name" value="Topo_IA_cen_sub3"/>
</dbReference>
<dbReference type="InterPro" id="IPR006171">
    <property type="entry name" value="TOPRIM_dom"/>
</dbReference>
<dbReference type="CDD" id="cd00186">
    <property type="entry name" value="TOP1Ac"/>
    <property type="match status" value="1"/>
</dbReference>
<dbReference type="PANTHER" id="PTHR11390:SF21">
    <property type="entry name" value="DNA TOPOISOMERASE 3-ALPHA"/>
    <property type="match status" value="1"/>
</dbReference>
<name>A0A9W4TWC3_9ASCO</name>
<dbReference type="Gene3D" id="1.10.460.10">
    <property type="entry name" value="Topoisomerase I, domain 2"/>
    <property type="match status" value="1"/>
</dbReference>
<dbReference type="Pfam" id="PF01131">
    <property type="entry name" value="Topoisom_bac"/>
    <property type="match status" value="1"/>
</dbReference>
<dbReference type="FunFam" id="3.40.50.140:FF:000005">
    <property type="entry name" value="DNA topoisomerase"/>
    <property type="match status" value="1"/>
</dbReference>
<accession>A0A9W4TWC3</accession>
<comment type="similarity">
    <text evidence="2 7">Belongs to the type IA topoisomerase family.</text>
</comment>
<dbReference type="CDD" id="cd03362">
    <property type="entry name" value="TOPRIM_TopoIA_TopoIII"/>
    <property type="match status" value="1"/>
</dbReference>
<dbReference type="InterPro" id="IPR013825">
    <property type="entry name" value="Topo_IA_cen_sub2"/>
</dbReference>
<keyword evidence="6 7" id="KW-0413">Isomerase</keyword>
<dbReference type="InterPro" id="IPR023405">
    <property type="entry name" value="Topo_IA_core_domain"/>
</dbReference>
<dbReference type="GO" id="GO:0003677">
    <property type="term" value="F:DNA binding"/>
    <property type="evidence" value="ECO:0007669"/>
    <property type="project" value="UniProtKB-KW"/>
</dbReference>
<dbReference type="SMART" id="SM00493">
    <property type="entry name" value="TOPRIM"/>
    <property type="match status" value="1"/>
</dbReference>
<dbReference type="EC" id="5.6.2.1" evidence="3 7"/>
<dbReference type="InterPro" id="IPR000380">
    <property type="entry name" value="Topo_IA"/>
</dbReference>
<feature type="domain" description="Topo IA-type catalytic" evidence="9">
    <location>
        <begin position="166"/>
        <end position="596"/>
    </location>
</feature>
<keyword evidence="11" id="KW-1185">Reference proteome</keyword>
<evidence type="ECO:0000259" key="8">
    <source>
        <dbReference type="PROSITE" id="PS50880"/>
    </source>
</evidence>
<dbReference type="SUPFAM" id="SSF56712">
    <property type="entry name" value="Prokaryotic type I DNA topoisomerase"/>
    <property type="match status" value="1"/>
</dbReference>
<dbReference type="InterPro" id="IPR003601">
    <property type="entry name" value="Topo_IA_2"/>
</dbReference>
<evidence type="ECO:0000256" key="7">
    <source>
        <dbReference type="RuleBase" id="RU362092"/>
    </source>
</evidence>
<evidence type="ECO:0000313" key="10">
    <source>
        <dbReference type="EMBL" id="CAI5758618.1"/>
    </source>
</evidence>
<gene>
    <name evidence="10" type="ORF">CANVERA_P3130</name>
</gene>
<dbReference type="Gene3D" id="2.70.20.10">
    <property type="entry name" value="Topoisomerase I, domain 3"/>
    <property type="match status" value="1"/>
</dbReference>
<dbReference type="InterPro" id="IPR013824">
    <property type="entry name" value="Topo_IA_cen_sub1"/>
</dbReference>
<dbReference type="GO" id="GO:0031422">
    <property type="term" value="C:RecQ family helicase-topoisomerase III complex"/>
    <property type="evidence" value="ECO:0007669"/>
    <property type="project" value="TreeGrafter"/>
</dbReference>
<dbReference type="GO" id="GO:0006310">
    <property type="term" value="P:DNA recombination"/>
    <property type="evidence" value="ECO:0007669"/>
    <property type="project" value="TreeGrafter"/>
</dbReference>
<dbReference type="Proteomes" id="UP001152885">
    <property type="component" value="Unassembled WGS sequence"/>
</dbReference>
<dbReference type="PANTHER" id="PTHR11390">
    <property type="entry name" value="PROKARYOTIC DNA TOPOISOMERASE"/>
    <property type="match status" value="1"/>
</dbReference>
<dbReference type="GO" id="GO:0003917">
    <property type="term" value="F:DNA topoisomerase type I (single strand cut, ATP-independent) activity"/>
    <property type="evidence" value="ECO:0007669"/>
    <property type="project" value="UniProtKB-EC"/>
</dbReference>
<dbReference type="GO" id="GO:0006265">
    <property type="term" value="P:DNA topological change"/>
    <property type="evidence" value="ECO:0007669"/>
    <property type="project" value="InterPro"/>
</dbReference>
<comment type="function">
    <text evidence="7">Introduces a single-strand break via transesterification at a target site in duplex DNA. Releases the supercoiling and torsional tension of DNA introduced during the DNA replication and transcription by transiently cleaving and rejoining one strand of the DNA duplex. The scissile phosphodiester is attacked by the catalytic tyrosine of the enzyme, resulting in the formation of a DNA-(5'-phosphotyrosyl)-enzyme intermediate and the expulsion of a 3'-OH DNA strand.</text>
</comment>
<proteinExistence type="inferred from homology"/>
<dbReference type="SMART" id="SM00436">
    <property type="entry name" value="TOP1Bc"/>
    <property type="match status" value="1"/>
</dbReference>
<evidence type="ECO:0000256" key="4">
    <source>
        <dbReference type="ARBA" id="ARBA00023029"/>
    </source>
</evidence>
<dbReference type="PROSITE" id="PS52039">
    <property type="entry name" value="TOPO_IA_2"/>
    <property type="match status" value="1"/>
</dbReference>
<dbReference type="SMART" id="SM00437">
    <property type="entry name" value="TOP1Ac"/>
    <property type="match status" value="1"/>
</dbReference>
<evidence type="ECO:0000256" key="6">
    <source>
        <dbReference type="ARBA" id="ARBA00023235"/>
    </source>
</evidence>
<dbReference type="InterPro" id="IPR003602">
    <property type="entry name" value="Topo_IA_DNA-bd_dom"/>
</dbReference>
<dbReference type="GO" id="GO:0005634">
    <property type="term" value="C:nucleus"/>
    <property type="evidence" value="ECO:0007669"/>
    <property type="project" value="TreeGrafter"/>
</dbReference>
<evidence type="ECO:0000256" key="2">
    <source>
        <dbReference type="ARBA" id="ARBA00009446"/>
    </source>
</evidence>
<sequence length="618" mass="70835">MRILCVAEKPSIAKAVANILGGKNVNYRNSKNKYVKNYDFKFKFDDIHGICDVTMTSVLGHITQVEFPSKYSWGKCHPGKLFDAPTVMKIIQKEISDNIANEARTCDKLMIWTDCDREGEYIGKEIFDAAKTYNKNIVISNTWRSKFSHLERNHVIAAAKNPIQLDMKAVAAVSCRMEIDLKVGASFTRLLTDNFKNSGIIEKEKGLISYGTCQFPTLGFVTDRYKRVKNFKPEPFWYIDVAVKKGKKVNFNWVRNHFFDRLFVINLYENCIQSGEHGTITKLDSKKTTNYRPLPLTTVELQKDCAKYLKFSAKRTLTAAENLYNRGFISYPRTETEKYPRSMNFKGIFEKQTQDPRWGSYAANLVNNGHTAPREGSRDDESHPAIHPVNYVSLEALDNADEKKIYEYVVRRFLACCSKDAIGQTNTVTLKWGDEFFTASGLNVLEKNYLEVFTYKKWESSKELPNFEEGERVKLSSGLLKEGKTSPPNYMTEQELIALMDKNQIGTDATIAEHIDKISKRDYIKKQKRGKIDYLIPTPLGMGLVEGLDKMEFNGISLSKPFLRKNLELSLLEITQGRNRKDQVVDDMKKIYSEALGICNFKMQLLINECRGIIRQNV</sequence>
<dbReference type="InterPro" id="IPR013497">
    <property type="entry name" value="Topo_IA_cen"/>
</dbReference>
<evidence type="ECO:0000256" key="1">
    <source>
        <dbReference type="ARBA" id="ARBA00000213"/>
    </source>
</evidence>
<dbReference type="EMBL" id="CANTUO010000003">
    <property type="protein sequence ID" value="CAI5758618.1"/>
    <property type="molecule type" value="Genomic_DNA"/>
</dbReference>
<dbReference type="PRINTS" id="PR00417">
    <property type="entry name" value="PRTPISMRASEI"/>
</dbReference>
<dbReference type="InterPro" id="IPR034144">
    <property type="entry name" value="TOPRIM_TopoIII"/>
</dbReference>
<protein>
    <recommendedName>
        <fullName evidence="3 7">DNA topoisomerase</fullName>
        <ecNumber evidence="3 7">5.6.2.1</ecNumber>
    </recommendedName>
</protein>